<feature type="region of interest" description="Disordered" evidence="2">
    <location>
        <begin position="20"/>
        <end position="45"/>
    </location>
</feature>
<dbReference type="Pfam" id="PF01557">
    <property type="entry name" value="FAA_hydrolase"/>
    <property type="match status" value="1"/>
</dbReference>
<dbReference type="AlphaFoldDB" id="A0A1S1QL71"/>
<dbReference type="Proteomes" id="UP000179627">
    <property type="component" value="Unassembled WGS sequence"/>
</dbReference>
<dbReference type="EMBL" id="MBLM01000135">
    <property type="protein sequence ID" value="OHV33054.1"/>
    <property type="molecule type" value="Genomic_DNA"/>
</dbReference>
<sequence length="308" mass="32198">MRFVGVRDGRRVVVGRVLDPAGDHAGDQTVDGGLPAEGAGADGSTPSRLRVARIAEVDEFYADLPRWAEAARAATAADGEHDLDDLTLAPPVPAGARVLGMGLNYHAHAAETGLDLPKRPPIFGRWTASLVVDGTPVPVPPGERGLDWEGELAAVVGTRLTDVDEDTALRGVFGYAAFNDLSARRAQGASAQWTLGKNADRSGPMGSVVTADQVGDPGAGLRLVTRVNGEVVQDGDTSDMIFSVGRILSFVSRTITLNPGDVLITGTPAGVGYIRTPPRYLGPGDVVEVWVERVGSVRNPVVDASARP</sequence>
<reference evidence="5" key="1">
    <citation type="submission" date="2016-07" db="EMBL/GenBank/DDBJ databases">
        <title>Sequence Frankia sp. strain CcI1.17.</title>
        <authorList>
            <person name="Ghodhbane-Gtari F."/>
            <person name="Swanson E."/>
            <person name="Gueddou A."/>
            <person name="Morris K."/>
            <person name="Hezbri K."/>
            <person name="Ktari A."/>
            <person name="Nouioui I."/>
            <person name="Abebe-Akele F."/>
            <person name="Simpson S."/>
            <person name="Thomas K."/>
            <person name="Gtari M."/>
            <person name="Tisa L.S."/>
            <person name="Hurst S."/>
        </authorList>
    </citation>
    <scope>NUCLEOTIDE SEQUENCE [LARGE SCALE GENOMIC DNA]</scope>
    <source>
        <strain evidence="5">Cc1.17</strain>
    </source>
</reference>
<dbReference type="PANTHER" id="PTHR11820">
    <property type="entry name" value="ACYLPYRUVASE"/>
    <property type="match status" value="1"/>
</dbReference>
<dbReference type="Gene3D" id="3.90.850.10">
    <property type="entry name" value="Fumarylacetoacetase-like, C-terminal domain"/>
    <property type="match status" value="1"/>
</dbReference>
<gene>
    <name evidence="4" type="ORF">CC117_23745</name>
</gene>
<dbReference type="SUPFAM" id="SSF56529">
    <property type="entry name" value="FAH"/>
    <property type="match status" value="1"/>
</dbReference>
<keyword evidence="4" id="KW-0378">Hydrolase</keyword>
<accession>A0A1S1QL71</accession>
<keyword evidence="1" id="KW-0479">Metal-binding</keyword>
<comment type="caution">
    <text evidence="4">The sequence shown here is derived from an EMBL/GenBank/DDBJ whole genome shotgun (WGS) entry which is preliminary data.</text>
</comment>
<dbReference type="GO" id="GO:0046872">
    <property type="term" value="F:metal ion binding"/>
    <property type="evidence" value="ECO:0007669"/>
    <property type="project" value="UniProtKB-KW"/>
</dbReference>
<evidence type="ECO:0000313" key="4">
    <source>
        <dbReference type="EMBL" id="OHV33054.1"/>
    </source>
</evidence>
<evidence type="ECO:0000256" key="1">
    <source>
        <dbReference type="ARBA" id="ARBA00022723"/>
    </source>
</evidence>
<evidence type="ECO:0000256" key="2">
    <source>
        <dbReference type="SAM" id="MobiDB-lite"/>
    </source>
</evidence>
<dbReference type="InterPro" id="IPR011234">
    <property type="entry name" value="Fumarylacetoacetase-like_C"/>
</dbReference>
<dbReference type="OrthoDB" id="9805307at2"/>
<feature type="domain" description="Fumarylacetoacetase-like C-terminal" evidence="3">
    <location>
        <begin position="98"/>
        <end position="302"/>
    </location>
</feature>
<evidence type="ECO:0000259" key="3">
    <source>
        <dbReference type="Pfam" id="PF01557"/>
    </source>
</evidence>
<keyword evidence="5" id="KW-1185">Reference proteome</keyword>
<proteinExistence type="predicted"/>
<dbReference type="InterPro" id="IPR036663">
    <property type="entry name" value="Fumarylacetoacetase_C_sf"/>
</dbReference>
<evidence type="ECO:0000313" key="5">
    <source>
        <dbReference type="Proteomes" id="UP000179627"/>
    </source>
</evidence>
<name>A0A1S1QL71_9ACTN</name>
<protein>
    <submittedName>
        <fullName evidence="4">Fumarylacetoacetate hydrolase</fullName>
    </submittedName>
</protein>
<dbReference type="PANTHER" id="PTHR11820:SF112">
    <property type="entry name" value="FUMARYLACETOACETATE HYDROLASE FAMILY PROTEIN (AFU_ORTHOLOGUE AFUA_1G02370)-RELATED"/>
    <property type="match status" value="1"/>
</dbReference>
<dbReference type="GO" id="GO:0016787">
    <property type="term" value="F:hydrolase activity"/>
    <property type="evidence" value="ECO:0007669"/>
    <property type="project" value="UniProtKB-KW"/>
</dbReference>
<dbReference type="RefSeq" id="WP_071087398.1">
    <property type="nucleotide sequence ID" value="NZ_MBLM01000135.1"/>
</dbReference>
<organism evidence="4 5">
    <name type="scientific">Parafrankia colletiae</name>
    <dbReference type="NCBI Taxonomy" id="573497"/>
    <lineage>
        <taxon>Bacteria</taxon>
        <taxon>Bacillati</taxon>
        <taxon>Actinomycetota</taxon>
        <taxon>Actinomycetes</taxon>
        <taxon>Frankiales</taxon>
        <taxon>Frankiaceae</taxon>
        <taxon>Parafrankia</taxon>
    </lineage>
</organism>